<gene>
    <name evidence="3" type="ORF">M8009_04710</name>
</gene>
<accession>A0ABT0SY75</accession>
<proteinExistence type="predicted"/>
<dbReference type="InterPro" id="IPR007813">
    <property type="entry name" value="PilN"/>
</dbReference>
<keyword evidence="1" id="KW-0175">Coiled coil</keyword>
<dbReference type="EMBL" id="JAMJPK010000002">
    <property type="protein sequence ID" value="MCL7939609.1"/>
    <property type="molecule type" value="Genomic_DNA"/>
</dbReference>
<dbReference type="PANTHER" id="PTHR40278">
    <property type="entry name" value="DNA UTILIZATION PROTEIN HOFN"/>
    <property type="match status" value="1"/>
</dbReference>
<evidence type="ECO:0000256" key="2">
    <source>
        <dbReference type="SAM" id="Phobius"/>
    </source>
</evidence>
<organism evidence="3 4">
    <name type="scientific">Halomonas gemina</name>
    <dbReference type="NCBI Taxonomy" id="2945105"/>
    <lineage>
        <taxon>Bacteria</taxon>
        <taxon>Pseudomonadati</taxon>
        <taxon>Pseudomonadota</taxon>
        <taxon>Gammaproteobacteria</taxon>
        <taxon>Oceanospirillales</taxon>
        <taxon>Halomonadaceae</taxon>
        <taxon>Halomonas</taxon>
    </lineage>
</organism>
<comment type="caution">
    <text evidence="3">The sequence shown here is derived from an EMBL/GenBank/DDBJ whole genome shotgun (WGS) entry which is preliminary data.</text>
</comment>
<reference evidence="3" key="1">
    <citation type="submission" date="2022-05" db="EMBL/GenBank/DDBJ databases">
        <title>Halomonas geminus sp. nov. and Halomonas llamarensis sp. nov. isolated from high-altitude salars of the Atacama Desert.</title>
        <authorList>
            <person name="Hintersatz C."/>
            <person name="Rojas L.A."/>
            <person name="Wei T.-S."/>
            <person name="Kutschke S."/>
            <person name="Lehmann F."/>
            <person name="Jain R."/>
            <person name="Pollmann K."/>
        </authorList>
    </citation>
    <scope>NUCLEOTIDE SEQUENCE</scope>
    <source>
        <strain evidence="3">ATCH28</strain>
    </source>
</reference>
<feature type="transmembrane region" description="Helical" evidence="2">
    <location>
        <begin position="21"/>
        <end position="44"/>
    </location>
</feature>
<keyword evidence="2" id="KW-1133">Transmembrane helix</keyword>
<dbReference type="RefSeq" id="WP_250059609.1">
    <property type="nucleotide sequence ID" value="NZ_JAMJPK010000002.1"/>
</dbReference>
<dbReference type="PANTHER" id="PTHR40278:SF2">
    <property type="entry name" value="TYPE IV PILUS INNER MEMBRANE COMPONENT PILN"/>
    <property type="match status" value="1"/>
</dbReference>
<protein>
    <submittedName>
        <fullName evidence="3">PilN domain-containing protein</fullName>
    </submittedName>
</protein>
<dbReference type="Pfam" id="PF05137">
    <property type="entry name" value="PilN"/>
    <property type="match status" value="1"/>
</dbReference>
<keyword evidence="2" id="KW-0472">Membrane</keyword>
<dbReference type="InterPro" id="IPR052534">
    <property type="entry name" value="Extracell_DNA_Util/SecSys_Comp"/>
</dbReference>
<evidence type="ECO:0000313" key="4">
    <source>
        <dbReference type="Proteomes" id="UP001165369"/>
    </source>
</evidence>
<evidence type="ECO:0000256" key="1">
    <source>
        <dbReference type="SAM" id="Coils"/>
    </source>
</evidence>
<name>A0ABT0SY75_9GAMM</name>
<dbReference type="Proteomes" id="UP001165369">
    <property type="component" value="Unassembled WGS sequence"/>
</dbReference>
<keyword evidence="2" id="KW-0812">Transmembrane</keyword>
<feature type="coiled-coil region" evidence="1">
    <location>
        <begin position="58"/>
        <end position="85"/>
    </location>
</feature>
<sequence length="190" mass="21325">MTIEINLLPWREEVRARRSKRFYLALALMALIGLGGGYGMTWYYEQQLSAQQERNQFVEAESRRLDAAIREISELEEIRQTMEAQVRVFTELQGGRGLTVHVFNDLVTSLVDGVHYTRLNRQGDNLQMAGVAENNRQVSDQLRALAAATSLTEPVLSEVEAEQEGELRHFSLSLGQRMPSASDDASGGQP</sequence>
<evidence type="ECO:0000313" key="3">
    <source>
        <dbReference type="EMBL" id="MCL7939609.1"/>
    </source>
</evidence>
<keyword evidence="4" id="KW-1185">Reference proteome</keyword>